<dbReference type="Proteomes" id="UP000247409">
    <property type="component" value="Unassembled WGS sequence"/>
</dbReference>
<feature type="compositionally biased region" description="Basic and acidic residues" evidence="1">
    <location>
        <begin position="101"/>
        <end position="112"/>
    </location>
</feature>
<organism evidence="2 3">
    <name type="scientific">Gracilariopsis chorda</name>
    <dbReference type="NCBI Taxonomy" id="448386"/>
    <lineage>
        <taxon>Eukaryota</taxon>
        <taxon>Rhodophyta</taxon>
        <taxon>Florideophyceae</taxon>
        <taxon>Rhodymeniophycidae</taxon>
        <taxon>Gracilariales</taxon>
        <taxon>Gracilariaceae</taxon>
        <taxon>Gracilariopsis</taxon>
    </lineage>
</organism>
<dbReference type="EMBL" id="NBIV01000194">
    <property type="protein sequence ID" value="PXF41797.1"/>
    <property type="molecule type" value="Genomic_DNA"/>
</dbReference>
<evidence type="ECO:0000256" key="1">
    <source>
        <dbReference type="SAM" id="MobiDB-lite"/>
    </source>
</evidence>
<proteinExistence type="predicted"/>
<accession>A0A2V3II88</accession>
<dbReference type="AlphaFoldDB" id="A0A2V3II88"/>
<feature type="region of interest" description="Disordered" evidence="1">
    <location>
        <begin position="101"/>
        <end position="218"/>
    </location>
</feature>
<evidence type="ECO:0000313" key="3">
    <source>
        <dbReference type="Proteomes" id="UP000247409"/>
    </source>
</evidence>
<feature type="compositionally biased region" description="Polar residues" evidence="1">
    <location>
        <begin position="137"/>
        <end position="154"/>
    </location>
</feature>
<keyword evidence="3" id="KW-1185">Reference proteome</keyword>
<sequence length="218" mass="24730">MTEMNGSVPANEHYSLYNELAKEVKNNIRGFLYSTLKLNRGSQTYSATKLKYDDKLRDLKRMLVGKYSVLAAAQSCWVVTFLIKDRMQQDRKRDVEAAKKYAKKNAEGRNADDEAGPAVVSNPESRPSTHTRDEEPLTSSVPIPQPSYKISVTPSALVVDHEDNPEPDDNQDSQKMTDVHSPPALHFHTTNGQKRGMKAPRKRGKRFSRKRVKRSQNE</sequence>
<feature type="compositionally biased region" description="Basic residues" evidence="1">
    <location>
        <begin position="195"/>
        <end position="218"/>
    </location>
</feature>
<reference evidence="2 3" key="1">
    <citation type="journal article" date="2018" name="Mol. Biol. Evol.">
        <title>Analysis of the draft genome of the red seaweed Gracilariopsis chorda provides insights into genome size evolution in Rhodophyta.</title>
        <authorList>
            <person name="Lee J."/>
            <person name="Yang E.C."/>
            <person name="Graf L."/>
            <person name="Yang J.H."/>
            <person name="Qiu H."/>
            <person name="Zel Zion U."/>
            <person name="Chan C.X."/>
            <person name="Stephens T.G."/>
            <person name="Weber A.P.M."/>
            <person name="Boo G.H."/>
            <person name="Boo S.M."/>
            <person name="Kim K.M."/>
            <person name="Shin Y."/>
            <person name="Jung M."/>
            <person name="Lee S.J."/>
            <person name="Yim H.S."/>
            <person name="Lee J.H."/>
            <person name="Bhattacharya D."/>
            <person name="Yoon H.S."/>
        </authorList>
    </citation>
    <scope>NUCLEOTIDE SEQUENCE [LARGE SCALE GENOMIC DNA]</scope>
    <source>
        <strain evidence="2 3">SKKU-2015</strain>
        <tissue evidence="2">Whole body</tissue>
    </source>
</reference>
<name>A0A2V3II88_9FLOR</name>
<protein>
    <submittedName>
        <fullName evidence="2">Uncharacterized protein</fullName>
    </submittedName>
</protein>
<comment type="caution">
    <text evidence="2">The sequence shown here is derived from an EMBL/GenBank/DDBJ whole genome shotgun (WGS) entry which is preliminary data.</text>
</comment>
<gene>
    <name evidence="2" type="ORF">BWQ96_08474</name>
</gene>
<evidence type="ECO:0000313" key="2">
    <source>
        <dbReference type="EMBL" id="PXF41797.1"/>
    </source>
</evidence>